<comment type="caution">
    <text evidence="1">The sequence shown here is derived from an EMBL/GenBank/DDBJ whole genome shotgun (WGS) entry which is preliminary data.</text>
</comment>
<protein>
    <submittedName>
        <fullName evidence="1">Uncharacterized protein</fullName>
    </submittedName>
</protein>
<gene>
    <name evidence="1" type="ORF">F1735_33170</name>
</gene>
<dbReference type="EMBL" id="WHJF01000246">
    <property type="protein sequence ID" value="NHZ67061.1"/>
    <property type="molecule type" value="Genomic_DNA"/>
</dbReference>
<organism evidence="1 2">
    <name type="scientific">Massilia genomosp. 1</name>
    <dbReference type="NCBI Taxonomy" id="2609280"/>
    <lineage>
        <taxon>Bacteria</taxon>
        <taxon>Pseudomonadati</taxon>
        <taxon>Pseudomonadota</taxon>
        <taxon>Betaproteobacteria</taxon>
        <taxon>Burkholderiales</taxon>
        <taxon>Oxalobacteraceae</taxon>
        <taxon>Telluria group</taxon>
        <taxon>Massilia</taxon>
    </lineage>
</organism>
<sequence>MFLQLDEAAVPMKLVYQLEEDHKRDPTRVKQTQALSLDASRPSMGLSSRFGLYGSPEWWANLRNGTIKQQIISGEITGLFISREDETEVYAVSVVTPHEEVDYMEVHVLDQADAGLFQIGSRVDALYAYNELKFQPPGGSIAYSTSVVEVAVSLDPVERNREYMTAQATARLPVPASSRDSTATFLALDGEVPMKRVFKLSAHHRLYPEELKRKQALSLDQERPDEGLHTYHGLYGTNEWWHYLQAGKIRRQLVSGVITSMYLGQVDGNETPVQLIDVTTASNFYIGLPLYANDEADRALFRMGCQVDFILIHLKQKGPRDPDGASDYAKEILEMAVSLEPIASQ</sequence>
<name>A0ABX0MX45_9BURK</name>
<accession>A0ABX0MX45</accession>
<proteinExistence type="predicted"/>
<dbReference type="RefSeq" id="WP_167241240.1">
    <property type="nucleotide sequence ID" value="NZ_WHJF01000246.1"/>
</dbReference>
<evidence type="ECO:0000313" key="2">
    <source>
        <dbReference type="Proteomes" id="UP000610594"/>
    </source>
</evidence>
<reference evidence="1 2" key="1">
    <citation type="submission" date="2019-10" db="EMBL/GenBank/DDBJ databases">
        <title>Taxonomy of Antarctic Massilia spp.: description of Massilia rubra sp. nov., Massilia aquatica sp. nov., Massilia mucilaginosa sp. nov., Massilia frigida sp. nov. isolated from streams, lakes and regoliths.</title>
        <authorList>
            <person name="Holochova P."/>
            <person name="Sedlacek I."/>
            <person name="Kralova S."/>
            <person name="Maslanova I."/>
            <person name="Busse H.-J."/>
            <person name="Stankova E."/>
            <person name="Vrbovska V."/>
            <person name="Kovarovic V."/>
            <person name="Bartak M."/>
            <person name="Svec P."/>
            <person name="Pantucek R."/>
        </authorList>
    </citation>
    <scope>NUCLEOTIDE SEQUENCE [LARGE SCALE GENOMIC DNA]</scope>
    <source>
        <strain evidence="1 2">CCM 8694</strain>
    </source>
</reference>
<keyword evidence="2" id="KW-1185">Reference proteome</keyword>
<dbReference type="Proteomes" id="UP000610594">
    <property type="component" value="Unassembled WGS sequence"/>
</dbReference>
<evidence type="ECO:0000313" key="1">
    <source>
        <dbReference type="EMBL" id="NHZ67061.1"/>
    </source>
</evidence>